<dbReference type="EMBL" id="GBRH01186717">
    <property type="protein sequence ID" value="JAE11179.1"/>
    <property type="molecule type" value="Transcribed_RNA"/>
</dbReference>
<reference evidence="1" key="1">
    <citation type="submission" date="2014-09" db="EMBL/GenBank/DDBJ databases">
        <authorList>
            <person name="Magalhaes I.L.F."/>
            <person name="Oliveira U."/>
            <person name="Santos F.R."/>
            <person name="Vidigal T.H.D.A."/>
            <person name="Brescovit A.D."/>
            <person name="Santos A.J."/>
        </authorList>
    </citation>
    <scope>NUCLEOTIDE SEQUENCE</scope>
    <source>
        <tissue evidence="1">Shoot tissue taken approximately 20 cm above the soil surface</tissue>
    </source>
</reference>
<accession>A0A0A9FIY8</accession>
<evidence type="ECO:0000313" key="1">
    <source>
        <dbReference type="EMBL" id="JAE11179.1"/>
    </source>
</evidence>
<proteinExistence type="predicted"/>
<reference evidence="1" key="2">
    <citation type="journal article" date="2015" name="Data Brief">
        <title>Shoot transcriptome of the giant reed, Arundo donax.</title>
        <authorList>
            <person name="Barrero R.A."/>
            <person name="Guerrero F.D."/>
            <person name="Moolhuijzen P."/>
            <person name="Goolsby J.A."/>
            <person name="Tidwell J."/>
            <person name="Bellgard S.E."/>
            <person name="Bellgard M.I."/>
        </authorList>
    </citation>
    <scope>NUCLEOTIDE SEQUENCE</scope>
    <source>
        <tissue evidence="1">Shoot tissue taken approximately 20 cm above the soil surface</tissue>
    </source>
</reference>
<organism evidence="1">
    <name type="scientific">Arundo donax</name>
    <name type="common">Giant reed</name>
    <name type="synonym">Donax arundinaceus</name>
    <dbReference type="NCBI Taxonomy" id="35708"/>
    <lineage>
        <taxon>Eukaryota</taxon>
        <taxon>Viridiplantae</taxon>
        <taxon>Streptophyta</taxon>
        <taxon>Embryophyta</taxon>
        <taxon>Tracheophyta</taxon>
        <taxon>Spermatophyta</taxon>
        <taxon>Magnoliopsida</taxon>
        <taxon>Liliopsida</taxon>
        <taxon>Poales</taxon>
        <taxon>Poaceae</taxon>
        <taxon>PACMAD clade</taxon>
        <taxon>Arundinoideae</taxon>
        <taxon>Arundineae</taxon>
        <taxon>Arundo</taxon>
    </lineage>
</organism>
<dbReference type="AlphaFoldDB" id="A0A0A9FIY8"/>
<name>A0A0A9FIY8_ARUDO</name>
<protein>
    <submittedName>
        <fullName evidence="1">Uncharacterized protein</fullName>
    </submittedName>
</protein>
<sequence length="101" mass="11507">MAVGCMSNKDTQQIWRIIFGMLQKCCTIPKEQAERAGQFLKSITEEDTIELEANTEGMFCNDSLAFKTWDSGADAQRICVPCFHMVHLFVDETCQQSPVYF</sequence>